<accession>A0A9E8ZDS9</accession>
<dbReference type="EMBL" id="CP113797">
    <property type="protein sequence ID" value="WAL61465.1"/>
    <property type="molecule type" value="Genomic_DNA"/>
</dbReference>
<dbReference type="RefSeq" id="WP_268611430.1">
    <property type="nucleotide sequence ID" value="NZ_CP113797.1"/>
</dbReference>
<gene>
    <name evidence="1" type="ORF">OXH18_05595</name>
</gene>
<dbReference type="Proteomes" id="UP001163152">
    <property type="component" value="Chromosome"/>
</dbReference>
<dbReference type="KEGG" id="tsin:OXH18_05595"/>
<evidence type="ECO:0000313" key="2">
    <source>
        <dbReference type="Proteomes" id="UP001163152"/>
    </source>
</evidence>
<proteinExistence type="predicted"/>
<organism evidence="1 2">
    <name type="scientific">Thermocoleostomius sinensis A174</name>
    <dbReference type="NCBI Taxonomy" id="2016057"/>
    <lineage>
        <taxon>Bacteria</taxon>
        <taxon>Bacillati</taxon>
        <taxon>Cyanobacteriota</taxon>
        <taxon>Cyanophyceae</taxon>
        <taxon>Oculatellales</taxon>
        <taxon>Oculatellaceae</taxon>
        <taxon>Thermocoleostomius</taxon>
    </lineage>
</organism>
<evidence type="ECO:0000313" key="1">
    <source>
        <dbReference type="EMBL" id="WAL61465.1"/>
    </source>
</evidence>
<protein>
    <submittedName>
        <fullName evidence="1">Uncharacterized protein</fullName>
    </submittedName>
</protein>
<reference evidence="1" key="1">
    <citation type="submission" date="2022-12" db="EMBL/GenBank/DDBJ databases">
        <title>Polyphasic identification of a Novel Hot-Spring Cyanobacterium Ocullathermofonsia sinensis gen nov. sp. nov. and Genomic Insights on its Adaptations to the Thermal Habitat.</title>
        <authorList>
            <person name="Daroch M."/>
            <person name="Tang J."/>
            <person name="Jiang Y."/>
        </authorList>
    </citation>
    <scope>NUCLEOTIDE SEQUENCE</scope>
    <source>
        <strain evidence="1">PKUAC-SCTA174</strain>
    </source>
</reference>
<sequence length="67" mass="7153">MPNRRSKEFTQAWSAKNQAIVQWQEAMAGLSSPLAATVIAWAAAFAQLVTAIVQSATAFARSLAAFV</sequence>
<dbReference type="AlphaFoldDB" id="A0A9E8ZDS9"/>
<name>A0A9E8ZDS9_9CYAN</name>
<keyword evidence="2" id="KW-1185">Reference proteome</keyword>